<reference evidence="4" key="1">
    <citation type="submission" date="2017-02" db="UniProtKB">
        <authorList>
            <consortium name="WormBaseParasite"/>
        </authorList>
    </citation>
    <scope>IDENTIFICATION</scope>
</reference>
<proteinExistence type="predicted"/>
<organism evidence="4">
    <name type="scientific">Haemonchus placei</name>
    <name type="common">Barber's pole worm</name>
    <dbReference type="NCBI Taxonomy" id="6290"/>
    <lineage>
        <taxon>Eukaryota</taxon>
        <taxon>Metazoa</taxon>
        <taxon>Ecdysozoa</taxon>
        <taxon>Nematoda</taxon>
        <taxon>Chromadorea</taxon>
        <taxon>Rhabditida</taxon>
        <taxon>Rhabditina</taxon>
        <taxon>Rhabditomorpha</taxon>
        <taxon>Strongyloidea</taxon>
        <taxon>Trichostrongylidae</taxon>
        <taxon>Haemonchus</taxon>
    </lineage>
</organism>
<dbReference type="Proteomes" id="UP000268014">
    <property type="component" value="Unassembled WGS sequence"/>
</dbReference>
<feature type="region of interest" description="Disordered" evidence="1">
    <location>
        <begin position="23"/>
        <end position="48"/>
    </location>
</feature>
<protein>
    <submittedName>
        <fullName evidence="2 4">Uncharacterized protein</fullName>
    </submittedName>
</protein>
<dbReference type="EMBL" id="UZAF01016744">
    <property type="protein sequence ID" value="VDO33273.1"/>
    <property type="molecule type" value="Genomic_DNA"/>
</dbReference>
<evidence type="ECO:0000256" key="1">
    <source>
        <dbReference type="SAM" id="MobiDB-lite"/>
    </source>
</evidence>
<dbReference type="WBParaSite" id="HPLM_0000789901-mRNA-1">
    <property type="protein sequence ID" value="HPLM_0000789901-mRNA-1"/>
    <property type="gene ID" value="HPLM_0000789901"/>
</dbReference>
<dbReference type="OrthoDB" id="5859969at2759"/>
<sequence>MGSHEREVRHLNQRLVHPTAPVLLTKNGPLGARVRVNSSTKKPRQHTH</sequence>
<keyword evidence="3" id="KW-1185">Reference proteome</keyword>
<gene>
    <name evidence="2" type="ORF">HPLM_LOCUS7891</name>
</gene>
<evidence type="ECO:0000313" key="4">
    <source>
        <dbReference type="WBParaSite" id="HPLM_0000789901-mRNA-1"/>
    </source>
</evidence>
<accession>A0A0N4WBR1</accession>
<name>A0A0N4WBR1_HAEPC</name>
<evidence type="ECO:0000313" key="3">
    <source>
        <dbReference type="Proteomes" id="UP000268014"/>
    </source>
</evidence>
<evidence type="ECO:0000313" key="2">
    <source>
        <dbReference type="EMBL" id="VDO33273.1"/>
    </source>
</evidence>
<dbReference type="AlphaFoldDB" id="A0A0N4WBR1"/>
<reference evidence="2 3" key="2">
    <citation type="submission" date="2018-11" db="EMBL/GenBank/DDBJ databases">
        <authorList>
            <consortium name="Pathogen Informatics"/>
        </authorList>
    </citation>
    <scope>NUCLEOTIDE SEQUENCE [LARGE SCALE GENOMIC DNA]</scope>
    <source>
        <strain evidence="2 3">MHpl1</strain>
    </source>
</reference>